<dbReference type="Gene3D" id="3.40.30.10">
    <property type="entry name" value="Glutaredoxin"/>
    <property type="match status" value="1"/>
</dbReference>
<dbReference type="EMBL" id="CP028923">
    <property type="protein sequence ID" value="QCK13542.1"/>
    <property type="molecule type" value="Genomic_DNA"/>
</dbReference>
<dbReference type="AlphaFoldDB" id="A0A4D7JLU2"/>
<gene>
    <name evidence="1" type="primary">ytxJ</name>
    <name evidence="1" type="ORF">DCC35_01620</name>
</gene>
<dbReference type="KEGG" id="fpf:DCC35_01620"/>
<reference evidence="1 2" key="1">
    <citation type="submission" date="2018-04" db="EMBL/GenBank/DDBJ databases">
        <title>Complete genome uncultured novel isolate.</title>
        <authorList>
            <person name="Merlino G."/>
        </authorList>
    </citation>
    <scope>NUCLEOTIDE SEQUENCE [LARGE SCALE GENOMIC DNA]</scope>
    <source>
        <strain evidence="2">R1DC9</strain>
    </source>
</reference>
<dbReference type="Proteomes" id="UP000298616">
    <property type="component" value="Chromosome"/>
</dbReference>
<dbReference type="Pfam" id="PF11009">
    <property type="entry name" value="BrxC"/>
    <property type="match status" value="1"/>
</dbReference>
<evidence type="ECO:0000313" key="1">
    <source>
        <dbReference type="EMBL" id="QCK13542.1"/>
    </source>
</evidence>
<proteinExistence type="predicted"/>
<dbReference type="OrthoDB" id="677051at2"/>
<protein>
    <submittedName>
        <fullName evidence="1">Bacillithiol system redox-active protein YtxJ</fullName>
    </submittedName>
</protein>
<dbReference type="InterPro" id="IPR022551">
    <property type="entry name" value="BrxC"/>
</dbReference>
<name>A0A4D7JLU2_9BACT</name>
<accession>A0A4D7JLU2</accession>
<dbReference type="RefSeq" id="WP_137089139.1">
    <property type="nucleotide sequence ID" value="NZ_CP028923.1"/>
</dbReference>
<sequence>MTWTEIREEKDLKQAIEISKTKPVLIFKHSTRCAISSMMLSKLERNWNEKSTEKISPFFLDLISYRNLSNLVESSFGIMHESPQALLIHNEECIFDTSHGGINHDTLMDKADSAIS</sequence>
<evidence type="ECO:0000313" key="2">
    <source>
        <dbReference type="Proteomes" id="UP000298616"/>
    </source>
</evidence>
<dbReference type="NCBIfam" id="TIGR04019">
    <property type="entry name" value="B_thiol_YtxJ"/>
    <property type="match status" value="1"/>
</dbReference>
<keyword evidence="2" id="KW-1185">Reference proteome</keyword>
<organism evidence="1 2">
    <name type="scientific">Mangrovivirga cuniculi</name>
    <dbReference type="NCBI Taxonomy" id="2715131"/>
    <lineage>
        <taxon>Bacteria</taxon>
        <taxon>Pseudomonadati</taxon>
        <taxon>Bacteroidota</taxon>
        <taxon>Cytophagia</taxon>
        <taxon>Cytophagales</taxon>
        <taxon>Mangrovivirgaceae</taxon>
        <taxon>Mangrovivirga</taxon>
    </lineage>
</organism>